<sequence>MSSRILLQINSLKASGNFNMKKANLASSCFVRMHGSKL</sequence>
<reference evidence="1" key="1">
    <citation type="submission" date="2020-02" db="EMBL/GenBank/DDBJ databases">
        <authorList>
            <person name="Meier V. D."/>
        </authorList>
    </citation>
    <scope>NUCLEOTIDE SEQUENCE</scope>
    <source>
        <strain evidence="1">AVDCRST_MAG94</strain>
    </source>
</reference>
<evidence type="ECO:0000313" key="1">
    <source>
        <dbReference type="EMBL" id="CAA9299828.1"/>
    </source>
</evidence>
<proteinExistence type="predicted"/>
<accession>A0A6J4K9L6</accession>
<dbReference type="AlphaFoldDB" id="A0A6J4K9L6"/>
<gene>
    <name evidence="1" type="ORF">AVDCRST_MAG94-273</name>
</gene>
<protein>
    <submittedName>
        <fullName evidence="1">Uncharacterized protein</fullName>
    </submittedName>
</protein>
<name>A0A6J4K9L6_9CYAN</name>
<dbReference type="EMBL" id="CADCTY010000097">
    <property type="protein sequence ID" value="CAA9299828.1"/>
    <property type="molecule type" value="Genomic_DNA"/>
</dbReference>
<organism evidence="1">
    <name type="scientific">uncultured Leptolyngbya sp</name>
    <dbReference type="NCBI Taxonomy" id="332963"/>
    <lineage>
        <taxon>Bacteria</taxon>
        <taxon>Bacillati</taxon>
        <taxon>Cyanobacteriota</taxon>
        <taxon>Cyanophyceae</taxon>
        <taxon>Leptolyngbyales</taxon>
        <taxon>Leptolyngbyaceae</taxon>
        <taxon>Leptolyngbya group</taxon>
        <taxon>Leptolyngbya</taxon>
        <taxon>environmental samples</taxon>
    </lineage>
</organism>